<evidence type="ECO:0000256" key="2">
    <source>
        <dbReference type="ARBA" id="ARBA00022475"/>
    </source>
</evidence>
<organism evidence="10 11">
    <name type="scientific">Robbsia andropogonis</name>
    <dbReference type="NCBI Taxonomy" id="28092"/>
    <lineage>
        <taxon>Bacteria</taxon>
        <taxon>Pseudomonadati</taxon>
        <taxon>Pseudomonadota</taxon>
        <taxon>Betaproteobacteria</taxon>
        <taxon>Burkholderiales</taxon>
        <taxon>Burkholderiaceae</taxon>
        <taxon>Robbsia</taxon>
    </lineage>
</organism>
<dbReference type="FunFam" id="3.40.50.300:FF:000227">
    <property type="entry name" value="Sulfate/thiosulfate import ATP-binding protein CysA"/>
    <property type="match status" value="1"/>
</dbReference>
<dbReference type="Gene3D" id="3.40.50.300">
    <property type="entry name" value="P-loop containing nucleotide triphosphate hydrolases"/>
    <property type="match status" value="1"/>
</dbReference>
<evidence type="ECO:0000256" key="8">
    <source>
        <dbReference type="ARBA" id="ARBA00023136"/>
    </source>
</evidence>
<accession>A0A0F5K487</accession>
<keyword evidence="1" id="KW-0813">Transport</keyword>
<dbReference type="SMART" id="SM00382">
    <property type="entry name" value="AAA"/>
    <property type="match status" value="1"/>
</dbReference>
<keyword evidence="7" id="KW-0764">Sulfate transport</keyword>
<dbReference type="EMBL" id="LAQU01000003">
    <property type="protein sequence ID" value="KKB64679.1"/>
    <property type="molecule type" value="Genomic_DNA"/>
</dbReference>
<dbReference type="InterPro" id="IPR027417">
    <property type="entry name" value="P-loop_NTPase"/>
</dbReference>
<dbReference type="InterPro" id="IPR005666">
    <property type="entry name" value="Sulph_transpt1"/>
</dbReference>
<dbReference type="AlphaFoldDB" id="A0A0F5K487"/>
<proteinExistence type="predicted"/>
<dbReference type="PATRIC" id="fig|28092.6.peg.1077"/>
<reference evidence="10 11" key="1">
    <citation type="submission" date="2015-03" db="EMBL/GenBank/DDBJ databases">
        <title>Draft Genome Sequence of Burkholderia andropogonis type strain ICMP2807, isolated from Sorghum bicolor.</title>
        <authorList>
            <person name="Lopes-Santos L."/>
            <person name="Castro D.B."/>
            <person name="Ottoboni L.M."/>
            <person name="Park D."/>
            <person name="Weirc B.S."/>
            <person name="Destefano S.A."/>
        </authorList>
    </citation>
    <scope>NUCLEOTIDE SEQUENCE [LARGE SCALE GENOMIC DNA]</scope>
    <source>
        <strain evidence="10 11">ICMP2807</strain>
    </source>
</reference>
<dbReference type="InterPro" id="IPR003439">
    <property type="entry name" value="ABC_transporter-like_ATP-bd"/>
</dbReference>
<keyword evidence="6" id="KW-1278">Translocase</keyword>
<keyword evidence="3" id="KW-0997">Cell inner membrane</keyword>
<dbReference type="CDD" id="cd03296">
    <property type="entry name" value="ABC_CysA_sulfate_importer"/>
    <property type="match status" value="1"/>
</dbReference>
<gene>
    <name evidence="10" type="ORF">WM40_04545</name>
</gene>
<keyword evidence="4" id="KW-0547">Nucleotide-binding</keyword>
<dbReference type="GO" id="GO:0015419">
    <property type="term" value="F:ABC-type sulfate transporter activity"/>
    <property type="evidence" value="ECO:0007669"/>
    <property type="project" value="InterPro"/>
</dbReference>
<keyword evidence="5 10" id="KW-0067">ATP-binding</keyword>
<dbReference type="SUPFAM" id="SSF52540">
    <property type="entry name" value="P-loop containing nucleoside triphosphate hydrolases"/>
    <property type="match status" value="1"/>
</dbReference>
<dbReference type="PANTHER" id="PTHR42781">
    <property type="entry name" value="SPERMIDINE/PUTRESCINE IMPORT ATP-BINDING PROTEIN POTA"/>
    <property type="match status" value="1"/>
</dbReference>
<dbReference type="Pfam" id="PF00005">
    <property type="entry name" value="ABC_tran"/>
    <property type="match status" value="1"/>
</dbReference>
<protein>
    <submittedName>
        <fullName evidence="10">Sulfate ABC transporter ATP-binding protein</fullName>
    </submittedName>
</protein>
<evidence type="ECO:0000313" key="10">
    <source>
        <dbReference type="EMBL" id="KKB64679.1"/>
    </source>
</evidence>
<dbReference type="STRING" id="28092.WM40_04545"/>
<evidence type="ECO:0000256" key="4">
    <source>
        <dbReference type="ARBA" id="ARBA00022741"/>
    </source>
</evidence>
<evidence type="ECO:0000256" key="1">
    <source>
        <dbReference type="ARBA" id="ARBA00022448"/>
    </source>
</evidence>
<dbReference type="OrthoDB" id="5298774at2"/>
<evidence type="ECO:0000259" key="9">
    <source>
        <dbReference type="PROSITE" id="PS50893"/>
    </source>
</evidence>
<evidence type="ECO:0000256" key="3">
    <source>
        <dbReference type="ARBA" id="ARBA00022519"/>
    </source>
</evidence>
<keyword evidence="11" id="KW-1185">Reference proteome</keyword>
<comment type="caution">
    <text evidence="10">The sequence shown here is derived from an EMBL/GenBank/DDBJ whole genome shotgun (WGS) entry which is preliminary data.</text>
</comment>
<evidence type="ECO:0000256" key="6">
    <source>
        <dbReference type="ARBA" id="ARBA00022967"/>
    </source>
</evidence>
<dbReference type="PROSITE" id="PS50893">
    <property type="entry name" value="ABC_TRANSPORTER_2"/>
    <property type="match status" value="1"/>
</dbReference>
<dbReference type="GO" id="GO:0043190">
    <property type="term" value="C:ATP-binding cassette (ABC) transporter complex"/>
    <property type="evidence" value="ECO:0007669"/>
    <property type="project" value="InterPro"/>
</dbReference>
<keyword evidence="8" id="KW-0472">Membrane</keyword>
<feature type="domain" description="ABC transporter" evidence="9">
    <location>
        <begin position="3"/>
        <end position="237"/>
    </location>
</feature>
<evidence type="ECO:0000313" key="11">
    <source>
        <dbReference type="Proteomes" id="UP000033618"/>
    </source>
</evidence>
<dbReference type="GO" id="GO:0005524">
    <property type="term" value="F:ATP binding"/>
    <property type="evidence" value="ECO:0007669"/>
    <property type="project" value="UniProtKB-KW"/>
</dbReference>
<dbReference type="GO" id="GO:0016887">
    <property type="term" value="F:ATP hydrolysis activity"/>
    <property type="evidence" value="ECO:0007669"/>
    <property type="project" value="InterPro"/>
</dbReference>
<dbReference type="RefSeq" id="WP_024903540.1">
    <property type="nucleotide sequence ID" value="NZ_CADFGU010000005.1"/>
</dbReference>
<dbReference type="PROSITE" id="PS00211">
    <property type="entry name" value="ABC_TRANSPORTER_1"/>
    <property type="match status" value="1"/>
</dbReference>
<dbReference type="NCBIfam" id="TIGR00968">
    <property type="entry name" value="3a0106s01"/>
    <property type="match status" value="1"/>
</dbReference>
<dbReference type="InterPro" id="IPR003593">
    <property type="entry name" value="AAA+_ATPase"/>
</dbReference>
<keyword evidence="2" id="KW-1003">Cell membrane</keyword>
<dbReference type="Proteomes" id="UP000033618">
    <property type="component" value="Unassembled WGS sequence"/>
</dbReference>
<evidence type="ECO:0000256" key="7">
    <source>
        <dbReference type="ARBA" id="ARBA00023032"/>
    </source>
</evidence>
<dbReference type="PANTHER" id="PTHR42781:SF4">
    <property type="entry name" value="SPERMIDINE_PUTRESCINE IMPORT ATP-BINDING PROTEIN POTA"/>
    <property type="match status" value="1"/>
</dbReference>
<sequence>MSIEVQHVNKRFGDFQALNDVNLHIDQGELIALLGPSGCGKTTLLRIIAGLETPDSGQILFSGEDSTDVHVRERQVGFVFQHYALFRHMTVFDNVAFGLKIRPRRERPPKAEIREKVHALLKLVQLDWLADRYPSQLSGGQRQRIALARALAVEPKVLLLDEPFGALDAKVRKELRRWLRRLHEELNVTSIFVTHDQEEALEVADRVVVINRGRIEQSGSPLDVWQKPASPFVYGFLGDANRFQGTARDGLIHVGDYTFQTPGAGHVAPIHDEAATASTAGHAATAATPDGEANAFVRPHDFEITRPAPGHHGIAAQFSRAVVVGAVAKLELLAPAESVGMTPTAGAGAGIAVIEAQLPAQQFLNMQLQENESVLLSPRRARVFVGNATIDIGTPAAAES</sequence>
<dbReference type="InterPro" id="IPR050093">
    <property type="entry name" value="ABC_SmlMolc_Importer"/>
</dbReference>
<evidence type="ECO:0000256" key="5">
    <source>
        <dbReference type="ARBA" id="ARBA00022840"/>
    </source>
</evidence>
<dbReference type="InterPro" id="IPR017871">
    <property type="entry name" value="ABC_transporter-like_CS"/>
</dbReference>
<name>A0A0F5K487_9BURK</name>